<evidence type="ECO:0000256" key="1">
    <source>
        <dbReference type="SAM" id="MobiDB-lite"/>
    </source>
</evidence>
<feature type="region of interest" description="Disordered" evidence="1">
    <location>
        <begin position="55"/>
        <end position="79"/>
    </location>
</feature>
<dbReference type="AlphaFoldDB" id="A0A0B7AEX1"/>
<proteinExistence type="predicted"/>
<name>A0A0B7AEX1_9EUPU</name>
<feature type="compositionally biased region" description="Polar residues" evidence="1">
    <location>
        <begin position="58"/>
        <end position="79"/>
    </location>
</feature>
<evidence type="ECO:0000313" key="2">
    <source>
        <dbReference type="EMBL" id="CEK79187.1"/>
    </source>
</evidence>
<sequence length="105" mass="11932">DQHIPTWIHTQPTGRNMVVPNSQNLPQEIQPHGDYIFNNRTSGIRLNGMNSPGIYPLETSTGRSLNSPYGHQRTSSQNVSIHFKERSEVRKYLKPRKVIQVCGPP</sequence>
<gene>
    <name evidence="2" type="primary">ORF114101</name>
</gene>
<organism evidence="2">
    <name type="scientific">Arion vulgaris</name>
    <dbReference type="NCBI Taxonomy" id="1028688"/>
    <lineage>
        <taxon>Eukaryota</taxon>
        <taxon>Metazoa</taxon>
        <taxon>Spiralia</taxon>
        <taxon>Lophotrochozoa</taxon>
        <taxon>Mollusca</taxon>
        <taxon>Gastropoda</taxon>
        <taxon>Heterobranchia</taxon>
        <taxon>Euthyneura</taxon>
        <taxon>Panpulmonata</taxon>
        <taxon>Eupulmonata</taxon>
        <taxon>Stylommatophora</taxon>
        <taxon>Helicina</taxon>
        <taxon>Arionoidea</taxon>
        <taxon>Arionidae</taxon>
        <taxon>Arion</taxon>
    </lineage>
</organism>
<feature type="non-terminal residue" evidence="2">
    <location>
        <position position="1"/>
    </location>
</feature>
<protein>
    <submittedName>
        <fullName evidence="2">Uncharacterized protein</fullName>
    </submittedName>
</protein>
<feature type="non-terminal residue" evidence="2">
    <location>
        <position position="105"/>
    </location>
</feature>
<reference evidence="2" key="1">
    <citation type="submission" date="2014-12" db="EMBL/GenBank/DDBJ databases">
        <title>Insight into the proteome of Arion vulgaris.</title>
        <authorList>
            <person name="Aradska J."/>
            <person name="Bulat T."/>
            <person name="Smidak R."/>
            <person name="Sarate P."/>
            <person name="Gangsoo J."/>
            <person name="Sialana F."/>
            <person name="Bilban M."/>
            <person name="Lubec G."/>
        </authorList>
    </citation>
    <scope>NUCLEOTIDE SEQUENCE</scope>
    <source>
        <tissue evidence="2">Skin</tissue>
    </source>
</reference>
<accession>A0A0B7AEX1</accession>
<dbReference type="EMBL" id="HACG01032322">
    <property type="protein sequence ID" value="CEK79187.1"/>
    <property type="molecule type" value="Transcribed_RNA"/>
</dbReference>